<evidence type="ECO:0000313" key="7">
    <source>
        <dbReference type="EMBL" id="KAK3303835.1"/>
    </source>
</evidence>
<dbReference type="RefSeq" id="XP_062719615.1">
    <property type="nucleotide sequence ID" value="XM_062867171.1"/>
</dbReference>
<dbReference type="EMBL" id="JAUDZG010000006">
    <property type="protein sequence ID" value="KAK3303835.1"/>
    <property type="molecule type" value="Genomic_DNA"/>
</dbReference>
<evidence type="ECO:0000256" key="3">
    <source>
        <dbReference type="ARBA" id="ARBA00022692"/>
    </source>
</evidence>
<evidence type="ECO:0000256" key="6">
    <source>
        <dbReference type="SAM" id="Phobius"/>
    </source>
</evidence>
<dbReference type="PIRSF" id="PIRSF006060">
    <property type="entry name" value="AA_transporter"/>
    <property type="match status" value="1"/>
</dbReference>
<keyword evidence="3 6" id="KW-0812">Transmembrane</keyword>
<proteinExistence type="predicted"/>
<comment type="subcellular location">
    <subcellularLocation>
        <location evidence="1">Membrane</location>
        <topology evidence="1">Multi-pass membrane protein</topology>
    </subcellularLocation>
</comment>
<dbReference type="GeneID" id="87886000"/>
<keyword evidence="8" id="KW-1185">Reference proteome</keyword>
<feature type="transmembrane region" description="Helical" evidence="6">
    <location>
        <begin position="433"/>
        <end position="453"/>
    </location>
</feature>
<feature type="transmembrane region" description="Helical" evidence="6">
    <location>
        <begin position="142"/>
        <end position="161"/>
    </location>
</feature>
<dbReference type="PANTHER" id="PTHR45649:SF24">
    <property type="entry name" value="TRANSPORT PROTEIN, PUTATIVE (AFU_ORTHOLOGUE AFUA_2G15150)-RELATED"/>
    <property type="match status" value="1"/>
</dbReference>
<comment type="caution">
    <text evidence="7">The sequence shown here is derived from an EMBL/GenBank/DDBJ whole genome shotgun (WGS) entry which is preliminary data.</text>
</comment>
<dbReference type="PANTHER" id="PTHR45649">
    <property type="entry name" value="AMINO-ACID PERMEASE BAT1"/>
    <property type="match status" value="1"/>
</dbReference>
<dbReference type="AlphaFoldDB" id="A0AAJ0GQ32"/>
<dbReference type="GO" id="GO:0022857">
    <property type="term" value="F:transmembrane transporter activity"/>
    <property type="evidence" value="ECO:0007669"/>
    <property type="project" value="InterPro"/>
</dbReference>
<keyword evidence="4 6" id="KW-1133">Transmembrane helix</keyword>
<feature type="transmembrane region" description="Helical" evidence="6">
    <location>
        <begin position="347"/>
        <end position="372"/>
    </location>
</feature>
<gene>
    <name evidence="7" type="ORF">B0T15DRAFT_496366</name>
</gene>
<evidence type="ECO:0000256" key="2">
    <source>
        <dbReference type="ARBA" id="ARBA00022448"/>
    </source>
</evidence>
<dbReference type="InterPro" id="IPR002293">
    <property type="entry name" value="AA/rel_permease1"/>
</dbReference>
<dbReference type="Gene3D" id="1.20.1740.10">
    <property type="entry name" value="Amino acid/polyamine transporter I"/>
    <property type="match status" value="1"/>
</dbReference>
<dbReference type="Pfam" id="PF13520">
    <property type="entry name" value="AA_permease_2"/>
    <property type="match status" value="1"/>
</dbReference>
<feature type="transmembrane region" description="Helical" evidence="6">
    <location>
        <begin position="54"/>
        <end position="77"/>
    </location>
</feature>
<reference evidence="7" key="2">
    <citation type="submission" date="2023-06" db="EMBL/GenBank/DDBJ databases">
        <authorList>
            <consortium name="Lawrence Berkeley National Laboratory"/>
            <person name="Mondo S.J."/>
            <person name="Hensen N."/>
            <person name="Bonometti L."/>
            <person name="Westerberg I."/>
            <person name="Brannstrom I.O."/>
            <person name="Guillou S."/>
            <person name="Cros-Aarteil S."/>
            <person name="Calhoun S."/>
            <person name="Haridas S."/>
            <person name="Kuo A."/>
            <person name="Pangilinan J."/>
            <person name="Riley R."/>
            <person name="Labutti K."/>
            <person name="Andreopoulos B."/>
            <person name="Lipzen A."/>
            <person name="Chen C."/>
            <person name="Yanf M."/>
            <person name="Daum C."/>
            <person name="Ng V."/>
            <person name="Clum A."/>
            <person name="Steindorff A."/>
            <person name="Ohm R."/>
            <person name="Martin F."/>
            <person name="Silar P."/>
            <person name="Natvig D."/>
            <person name="Lalanne C."/>
            <person name="Gautier V."/>
            <person name="Ament-Velasquez S.L."/>
            <person name="Kruys A."/>
            <person name="Hutchinson M.I."/>
            <person name="Powell A.J."/>
            <person name="Barry K."/>
            <person name="Miller A.N."/>
            <person name="Grigoriev I.V."/>
            <person name="Debuchy R."/>
            <person name="Gladieux P."/>
            <person name="Thoren M.H."/>
            <person name="Johannesson H."/>
        </authorList>
    </citation>
    <scope>NUCLEOTIDE SEQUENCE</scope>
    <source>
        <strain evidence="7">CBS 333.67</strain>
    </source>
</reference>
<keyword evidence="5 6" id="KW-0472">Membrane</keyword>
<feature type="transmembrane region" description="Helical" evidence="6">
    <location>
        <begin position="399"/>
        <end position="421"/>
    </location>
</feature>
<accession>A0AAJ0GQ32</accession>
<evidence type="ECO:0000313" key="8">
    <source>
        <dbReference type="Proteomes" id="UP001273166"/>
    </source>
</evidence>
<name>A0AAJ0GQ32_9PEZI</name>
<dbReference type="GO" id="GO:0016020">
    <property type="term" value="C:membrane"/>
    <property type="evidence" value="ECO:0007669"/>
    <property type="project" value="UniProtKB-SubCell"/>
</dbReference>
<reference evidence="7" key="1">
    <citation type="journal article" date="2023" name="Mol. Phylogenet. Evol.">
        <title>Genome-scale phylogeny and comparative genomics of the fungal order Sordariales.</title>
        <authorList>
            <person name="Hensen N."/>
            <person name="Bonometti L."/>
            <person name="Westerberg I."/>
            <person name="Brannstrom I.O."/>
            <person name="Guillou S."/>
            <person name="Cros-Aarteil S."/>
            <person name="Calhoun S."/>
            <person name="Haridas S."/>
            <person name="Kuo A."/>
            <person name="Mondo S."/>
            <person name="Pangilinan J."/>
            <person name="Riley R."/>
            <person name="LaButti K."/>
            <person name="Andreopoulos B."/>
            <person name="Lipzen A."/>
            <person name="Chen C."/>
            <person name="Yan M."/>
            <person name="Daum C."/>
            <person name="Ng V."/>
            <person name="Clum A."/>
            <person name="Steindorff A."/>
            <person name="Ohm R.A."/>
            <person name="Martin F."/>
            <person name="Silar P."/>
            <person name="Natvig D.O."/>
            <person name="Lalanne C."/>
            <person name="Gautier V."/>
            <person name="Ament-Velasquez S.L."/>
            <person name="Kruys A."/>
            <person name="Hutchinson M.I."/>
            <person name="Powell A.J."/>
            <person name="Barry K."/>
            <person name="Miller A.N."/>
            <person name="Grigoriev I.V."/>
            <person name="Debuchy R."/>
            <person name="Gladieux P."/>
            <person name="Hiltunen Thoren M."/>
            <person name="Johannesson H."/>
        </authorList>
    </citation>
    <scope>NUCLEOTIDE SEQUENCE</scope>
    <source>
        <strain evidence="7">CBS 333.67</strain>
    </source>
</reference>
<sequence length="466" mass="50527">MAPEIEKTVSQDQCQKARGDDDTITRLEKSIGPPSVAATLAVSIAAGGSVTLRYGIVLIFILGTACALTMAEIASVYPTSGGQYHYTNILAPRRYSRVLSYICGLLNVFGWIVLAAGFTITIPQMITALVMYWDPAYDPRRWLMFLMYQAVNLFFAAYNILLLKRTAWLYDVGCPTPKQPNQLVWSAFINTTGWASDGIDFLTGLLNANFIYSGLDGAIHIAEDCINPAVAVPWALLSTVTIGGATAFVFAVAMTYSYHNFDAVLASPFPIFELWQQALSSPAAATAFLLILMLCGSFGVLGALQTASRLTWCFAPDDALVGSHLLRRIIHPHPHPHPHSRLAGVPVWALSANCAVVALGCLGFAIPAALVLRYRLRGREAVDRVLLSSSSSKFRLPSAVGWVANTLTVVHGLVALVFYSLPAQLPATGSNMNYAYAVLGIIALFAAGNWIWYARTRYQGPRLDGQ</sequence>
<dbReference type="Proteomes" id="UP001273166">
    <property type="component" value="Unassembled WGS sequence"/>
</dbReference>
<protein>
    <submittedName>
        <fullName evidence="7">Uncharacterized protein</fullName>
    </submittedName>
</protein>
<evidence type="ECO:0000256" key="1">
    <source>
        <dbReference type="ARBA" id="ARBA00004141"/>
    </source>
</evidence>
<feature type="transmembrane region" description="Helical" evidence="6">
    <location>
        <begin position="283"/>
        <end position="304"/>
    </location>
</feature>
<keyword evidence="2" id="KW-0813">Transport</keyword>
<evidence type="ECO:0000256" key="5">
    <source>
        <dbReference type="ARBA" id="ARBA00023136"/>
    </source>
</evidence>
<organism evidence="7 8">
    <name type="scientific">Chaetomium strumarium</name>
    <dbReference type="NCBI Taxonomy" id="1170767"/>
    <lineage>
        <taxon>Eukaryota</taxon>
        <taxon>Fungi</taxon>
        <taxon>Dikarya</taxon>
        <taxon>Ascomycota</taxon>
        <taxon>Pezizomycotina</taxon>
        <taxon>Sordariomycetes</taxon>
        <taxon>Sordariomycetidae</taxon>
        <taxon>Sordariales</taxon>
        <taxon>Chaetomiaceae</taxon>
        <taxon>Chaetomium</taxon>
    </lineage>
</organism>
<evidence type="ECO:0000256" key="4">
    <source>
        <dbReference type="ARBA" id="ARBA00022989"/>
    </source>
</evidence>
<feature type="transmembrane region" description="Helical" evidence="6">
    <location>
        <begin position="98"/>
        <end position="122"/>
    </location>
</feature>
<dbReference type="NCBIfam" id="TIGR01167">
    <property type="entry name" value="LPXTG_anchor"/>
    <property type="match status" value="1"/>
</dbReference>